<dbReference type="InterPro" id="IPR036230">
    <property type="entry name" value="LeuA_allosteric_dom_sf"/>
</dbReference>
<evidence type="ECO:0000256" key="3">
    <source>
        <dbReference type="ARBA" id="ARBA00003715"/>
    </source>
</evidence>
<dbReference type="Pfam" id="PF08502">
    <property type="entry name" value="LeuA_dimer"/>
    <property type="match status" value="1"/>
</dbReference>
<comment type="pathway">
    <text evidence="4">Amino-acid biosynthesis; L-leucine biosynthesis; L-leucine from 3-methyl-2-oxobutanoate: step 1/4.</text>
</comment>
<evidence type="ECO:0000256" key="1">
    <source>
        <dbReference type="ARBA" id="ARBA00000064"/>
    </source>
</evidence>
<dbReference type="GO" id="GO:0003852">
    <property type="term" value="F:2-isopropylmalate synthase activity"/>
    <property type="evidence" value="ECO:0007669"/>
    <property type="project" value="UniProtKB-EC"/>
</dbReference>
<dbReference type="InterPro" id="IPR054691">
    <property type="entry name" value="LeuA/HCS_post-cat"/>
</dbReference>
<keyword evidence="7" id="KW-0432">Leucine biosynthesis</keyword>
<dbReference type="EC" id="2.3.3.13" evidence="6"/>
<evidence type="ECO:0000256" key="7">
    <source>
        <dbReference type="ARBA" id="ARBA00022430"/>
    </source>
</evidence>
<dbReference type="InterPro" id="IPR050073">
    <property type="entry name" value="2-IPM_HCS-like"/>
</dbReference>
<evidence type="ECO:0000256" key="4">
    <source>
        <dbReference type="ARBA" id="ARBA00004689"/>
    </source>
</evidence>
<dbReference type="PANTHER" id="PTHR10277">
    <property type="entry name" value="HOMOCITRATE SYNTHASE-RELATED"/>
    <property type="match status" value="1"/>
</dbReference>
<dbReference type="NCBIfam" id="TIGR00973">
    <property type="entry name" value="leuA_bact"/>
    <property type="match status" value="1"/>
</dbReference>
<dbReference type="SMART" id="SM00917">
    <property type="entry name" value="LeuA_dimer"/>
    <property type="match status" value="1"/>
</dbReference>
<dbReference type="InterPro" id="IPR000891">
    <property type="entry name" value="PYR_CT"/>
</dbReference>
<keyword evidence="10" id="KW-0479">Metal-binding</keyword>
<dbReference type="GO" id="GO:0046872">
    <property type="term" value="F:metal ion binding"/>
    <property type="evidence" value="ECO:0007669"/>
    <property type="project" value="UniProtKB-KW"/>
</dbReference>
<gene>
    <name evidence="13" type="ORF">CEURO_LOCUS10432</name>
</gene>
<protein>
    <recommendedName>
        <fullName evidence="6">2-isopropylmalate synthase</fullName>
        <ecNumber evidence="6">2.3.3.13</ecNumber>
    </recommendedName>
</protein>
<dbReference type="FunFam" id="3.30.160.270:FF:000004">
    <property type="entry name" value="2-isopropylmalate synthase B"/>
    <property type="match status" value="1"/>
</dbReference>
<dbReference type="EMBL" id="CAMAPE010000019">
    <property type="protein sequence ID" value="CAH9088308.1"/>
    <property type="molecule type" value="Genomic_DNA"/>
</dbReference>
<dbReference type="PROSITE" id="PS50991">
    <property type="entry name" value="PYR_CT"/>
    <property type="match status" value="1"/>
</dbReference>
<dbReference type="SUPFAM" id="SSF110921">
    <property type="entry name" value="2-isopropylmalate synthase LeuA, allosteric (dimerisation) domain"/>
    <property type="match status" value="1"/>
</dbReference>
<dbReference type="InterPro" id="IPR013785">
    <property type="entry name" value="Aldolase_TIM"/>
</dbReference>
<dbReference type="InterPro" id="IPR002034">
    <property type="entry name" value="AIPM/Hcit_synth_CS"/>
</dbReference>
<dbReference type="AlphaFoldDB" id="A0A9P1E8J3"/>
<dbReference type="SUPFAM" id="SSF51569">
    <property type="entry name" value="Aldolase"/>
    <property type="match status" value="1"/>
</dbReference>
<dbReference type="HAMAP" id="MF_01025">
    <property type="entry name" value="LeuA_type1"/>
    <property type="match status" value="1"/>
</dbReference>
<dbReference type="Gene3D" id="3.20.20.70">
    <property type="entry name" value="Aldolase class I"/>
    <property type="match status" value="1"/>
</dbReference>
<dbReference type="InterPro" id="IPR005671">
    <property type="entry name" value="LeuA_bact_synth"/>
</dbReference>
<dbReference type="CDD" id="cd07940">
    <property type="entry name" value="DRE_TIM_IPMS"/>
    <property type="match status" value="1"/>
</dbReference>
<dbReference type="FunFam" id="1.10.238.260:FF:000003">
    <property type="entry name" value="2-isopropylmalate synthase 1 chloroplastic"/>
    <property type="match status" value="1"/>
</dbReference>
<comment type="cofactor">
    <cofactor evidence="2">
        <name>a divalent metal cation</name>
        <dbReference type="ChEBI" id="CHEBI:60240"/>
    </cofactor>
</comment>
<dbReference type="PANTHER" id="PTHR10277:SF9">
    <property type="entry name" value="2-ISOPROPYLMALATE SYNTHASE 1, CHLOROPLASTIC-RELATED"/>
    <property type="match status" value="1"/>
</dbReference>
<evidence type="ECO:0000313" key="14">
    <source>
        <dbReference type="Proteomes" id="UP001152484"/>
    </source>
</evidence>
<evidence type="ECO:0000256" key="5">
    <source>
        <dbReference type="ARBA" id="ARBA00009396"/>
    </source>
</evidence>
<dbReference type="OrthoDB" id="2015253at2759"/>
<accession>A0A9P1E8J3</accession>
<comment type="function">
    <text evidence="3">Catalyzes the condensation of the acetyl group of acetyl-CoA with 3-methyl-2-oxobutanoate (2-oxoisovalerate) to form 3-carboxy-3-hydroxy-4-methylpentanoate (2-isopropylmalate).</text>
</comment>
<evidence type="ECO:0000256" key="9">
    <source>
        <dbReference type="ARBA" id="ARBA00022679"/>
    </source>
</evidence>
<evidence type="ECO:0000256" key="11">
    <source>
        <dbReference type="ARBA" id="ARBA00023304"/>
    </source>
</evidence>
<dbReference type="InterPro" id="IPR013709">
    <property type="entry name" value="2-isopropylmalate_synth_dimer"/>
</dbReference>
<comment type="similarity">
    <text evidence="5">Belongs to the alpha-IPM synthase/homocitrate synthase family. LeuA type 1 subfamily.</text>
</comment>
<evidence type="ECO:0000256" key="6">
    <source>
        <dbReference type="ARBA" id="ARBA00012973"/>
    </source>
</evidence>
<evidence type="ECO:0000259" key="12">
    <source>
        <dbReference type="PROSITE" id="PS50991"/>
    </source>
</evidence>
<dbReference type="Gene3D" id="3.30.160.270">
    <property type="match status" value="1"/>
</dbReference>
<keyword evidence="8" id="KW-0028">Amino-acid biosynthesis</keyword>
<organism evidence="13 14">
    <name type="scientific">Cuscuta europaea</name>
    <name type="common">European dodder</name>
    <dbReference type="NCBI Taxonomy" id="41803"/>
    <lineage>
        <taxon>Eukaryota</taxon>
        <taxon>Viridiplantae</taxon>
        <taxon>Streptophyta</taxon>
        <taxon>Embryophyta</taxon>
        <taxon>Tracheophyta</taxon>
        <taxon>Spermatophyta</taxon>
        <taxon>Magnoliopsida</taxon>
        <taxon>eudicotyledons</taxon>
        <taxon>Gunneridae</taxon>
        <taxon>Pentapetalae</taxon>
        <taxon>asterids</taxon>
        <taxon>lamiids</taxon>
        <taxon>Solanales</taxon>
        <taxon>Convolvulaceae</taxon>
        <taxon>Cuscuteae</taxon>
        <taxon>Cuscuta</taxon>
        <taxon>Cuscuta subgen. Cuscuta</taxon>
    </lineage>
</organism>
<evidence type="ECO:0000256" key="10">
    <source>
        <dbReference type="ARBA" id="ARBA00022723"/>
    </source>
</evidence>
<evidence type="ECO:0000256" key="2">
    <source>
        <dbReference type="ARBA" id="ARBA00001968"/>
    </source>
</evidence>
<keyword evidence="14" id="KW-1185">Reference proteome</keyword>
<proteinExistence type="inferred from homology"/>
<evidence type="ECO:0000256" key="8">
    <source>
        <dbReference type="ARBA" id="ARBA00022605"/>
    </source>
</evidence>
<dbReference type="Gene3D" id="1.10.238.260">
    <property type="match status" value="1"/>
</dbReference>
<name>A0A9P1E8J3_CUSEU</name>
<dbReference type="NCBIfam" id="NF002086">
    <property type="entry name" value="PRK00915.1-3"/>
    <property type="match status" value="1"/>
</dbReference>
<dbReference type="Pfam" id="PF00682">
    <property type="entry name" value="HMGL-like"/>
    <property type="match status" value="1"/>
</dbReference>
<dbReference type="PROSITE" id="PS00815">
    <property type="entry name" value="AIPM_HOMOCIT_SYNTH_1"/>
    <property type="match status" value="1"/>
</dbReference>
<dbReference type="Proteomes" id="UP001152484">
    <property type="component" value="Unassembled WGS sequence"/>
</dbReference>
<feature type="domain" description="Pyruvate carboxyltransferase" evidence="12">
    <location>
        <begin position="83"/>
        <end position="354"/>
    </location>
</feature>
<keyword evidence="11" id="KW-0100">Branched-chain amino acid biosynthesis</keyword>
<comment type="catalytic activity">
    <reaction evidence="1">
        <text>3-methyl-2-oxobutanoate + acetyl-CoA + H2O = (2S)-2-isopropylmalate + CoA + H(+)</text>
        <dbReference type="Rhea" id="RHEA:21524"/>
        <dbReference type="ChEBI" id="CHEBI:1178"/>
        <dbReference type="ChEBI" id="CHEBI:11851"/>
        <dbReference type="ChEBI" id="CHEBI:15377"/>
        <dbReference type="ChEBI" id="CHEBI:15378"/>
        <dbReference type="ChEBI" id="CHEBI:57287"/>
        <dbReference type="ChEBI" id="CHEBI:57288"/>
        <dbReference type="EC" id="2.3.3.13"/>
    </reaction>
</comment>
<reference evidence="13" key="1">
    <citation type="submission" date="2022-07" db="EMBL/GenBank/DDBJ databases">
        <authorList>
            <person name="Macas J."/>
            <person name="Novak P."/>
            <person name="Neumann P."/>
        </authorList>
    </citation>
    <scope>NUCLEOTIDE SEQUENCE</scope>
</reference>
<dbReference type="GO" id="GO:0009507">
    <property type="term" value="C:chloroplast"/>
    <property type="evidence" value="ECO:0007669"/>
    <property type="project" value="TreeGrafter"/>
</dbReference>
<keyword evidence="9" id="KW-0808">Transferase</keyword>
<sequence>MESVFASSNISPPIPIPRYTYKCPAIRTLTVSFSKGLTSSLRRASRRSSLRPFPVAAAVRCESSSSLRRPEYTPNRISDPNYVRIFDTTLRDGEQSPGATMTSTEKLAVARQLAKLGVDIIEAGFPASSEADLEAVRMIAEEVGCGEGDHVPVICGLARCNKRDIDKAWEAVKHAKKPRIHTFIATSEIHMKFKLEMSKEQVVEKATSMVAYARSLGCQDVEFSPEDAGRSDREFLYEILGEVIKAGATTLNIPDTVGYTIPTEYGKLIADIKANTPGIENAIISTHCQNDLGLATANTLAGACAGARQLEVTINGIGERAGNASFEEVVMALKCRGEQVFGGLYTGISTQHIIMTSKMVEEYTGLHVQPHKAIVGSNAFSHESGIHQDGMLKNKDTYEIMSPEDIGLHRANESGIVLGKLSGRHALQAKIMELGYEFEGKQLEDLFWRFKSVAGMKKKVTEEDLIALVSDEVFQPQVFWKLGDAQVTCGSLGLSTATVKLIDADGEEHIACSVGTGPVDAAYKAVDLIAKVPITLLEYSMTAVTEGIDAIATTRVLIRNNSTPDHGLTGESANRSYSGTGAAMDIVISSVRAYIGALNKLLGFQKLVSRYNKTEGTSVV</sequence>
<dbReference type="GO" id="GO:0009098">
    <property type="term" value="P:L-leucine biosynthetic process"/>
    <property type="evidence" value="ECO:0007669"/>
    <property type="project" value="UniProtKB-KW"/>
</dbReference>
<evidence type="ECO:0000313" key="13">
    <source>
        <dbReference type="EMBL" id="CAH9088308.1"/>
    </source>
</evidence>
<dbReference type="FunFam" id="3.20.20.70:FF:000010">
    <property type="entry name" value="2-isopropylmalate synthase"/>
    <property type="match status" value="1"/>
</dbReference>
<dbReference type="Pfam" id="PF22617">
    <property type="entry name" value="HCS_D2"/>
    <property type="match status" value="1"/>
</dbReference>
<comment type="caution">
    <text evidence="13">The sequence shown here is derived from an EMBL/GenBank/DDBJ whole genome shotgun (WGS) entry which is preliminary data.</text>
</comment>